<gene>
    <name evidence="2" type="ORF">C8F04DRAFT_1044811</name>
</gene>
<name>A0AAD6SIC2_9AGAR</name>
<accession>A0AAD6SIC2</accession>
<evidence type="ECO:0000313" key="3">
    <source>
        <dbReference type="Proteomes" id="UP001218188"/>
    </source>
</evidence>
<dbReference type="Proteomes" id="UP001218188">
    <property type="component" value="Unassembled WGS sequence"/>
</dbReference>
<feature type="compositionally biased region" description="Polar residues" evidence="1">
    <location>
        <begin position="271"/>
        <end position="303"/>
    </location>
</feature>
<dbReference type="Gene3D" id="1.10.600.10">
    <property type="entry name" value="Farnesyl Diphosphate Synthase"/>
    <property type="match status" value="1"/>
</dbReference>
<sequence length="355" mass="40071">MPGTASVQLPDLLGLSRVFELRTNRHCHAVTSASENWFLTQQNILTDAEKTALRSLKIGLWASVCFPTCDPPQLRLATDFLTALVTCNSRLARAQTLRDCGWEEETSLAQNNLFRDLMPKLTSVLTSESSRKRFNKHAEAFRAAQMQVLSRRQNNTLPSVEAYVDLRQDLSGLPMVFNLIEMAEGLTMNLDDRRWYDLHRSAIDVIALSTDIFAYNNDLQIENKFNIIPIFQADNGVSVQGAINCSFSLIRESFQKFLTAEAALTVEQPVQGETTSPSGKWTWNPLSRRQPSNSDLPSEQVAPLSSSDSTLYLRGLKDCIVGTLNWSYETELYFGTKGDEIRQFGWVFLRAKEQE</sequence>
<feature type="region of interest" description="Disordered" evidence="1">
    <location>
        <begin position="269"/>
        <end position="303"/>
    </location>
</feature>
<dbReference type="InterPro" id="IPR008949">
    <property type="entry name" value="Isoprenoid_synthase_dom_sf"/>
</dbReference>
<organism evidence="2 3">
    <name type="scientific">Mycena alexandri</name>
    <dbReference type="NCBI Taxonomy" id="1745969"/>
    <lineage>
        <taxon>Eukaryota</taxon>
        <taxon>Fungi</taxon>
        <taxon>Dikarya</taxon>
        <taxon>Basidiomycota</taxon>
        <taxon>Agaricomycotina</taxon>
        <taxon>Agaricomycetes</taxon>
        <taxon>Agaricomycetidae</taxon>
        <taxon>Agaricales</taxon>
        <taxon>Marasmiineae</taxon>
        <taxon>Mycenaceae</taxon>
        <taxon>Mycena</taxon>
    </lineage>
</organism>
<protein>
    <submittedName>
        <fullName evidence="2">Isoprenoid synthase domain-containing protein</fullName>
    </submittedName>
</protein>
<evidence type="ECO:0000313" key="2">
    <source>
        <dbReference type="EMBL" id="KAJ7027528.1"/>
    </source>
</evidence>
<dbReference type="AlphaFoldDB" id="A0AAD6SIC2"/>
<keyword evidence="3" id="KW-1185">Reference proteome</keyword>
<reference evidence="2" key="1">
    <citation type="submission" date="2023-03" db="EMBL/GenBank/DDBJ databases">
        <title>Massive genome expansion in bonnet fungi (Mycena s.s.) driven by repeated elements and novel gene families across ecological guilds.</title>
        <authorList>
            <consortium name="Lawrence Berkeley National Laboratory"/>
            <person name="Harder C.B."/>
            <person name="Miyauchi S."/>
            <person name="Viragh M."/>
            <person name="Kuo A."/>
            <person name="Thoen E."/>
            <person name="Andreopoulos B."/>
            <person name="Lu D."/>
            <person name="Skrede I."/>
            <person name="Drula E."/>
            <person name="Henrissat B."/>
            <person name="Morin E."/>
            <person name="Kohler A."/>
            <person name="Barry K."/>
            <person name="LaButti K."/>
            <person name="Morin E."/>
            <person name="Salamov A."/>
            <person name="Lipzen A."/>
            <person name="Mereny Z."/>
            <person name="Hegedus B."/>
            <person name="Baldrian P."/>
            <person name="Stursova M."/>
            <person name="Weitz H."/>
            <person name="Taylor A."/>
            <person name="Grigoriev I.V."/>
            <person name="Nagy L.G."/>
            <person name="Martin F."/>
            <person name="Kauserud H."/>
        </authorList>
    </citation>
    <scope>NUCLEOTIDE SEQUENCE</scope>
    <source>
        <strain evidence="2">CBHHK200</strain>
    </source>
</reference>
<proteinExistence type="predicted"/>
<dbReference type="EMBL" id="JARJCM010000123">
    <property type="protein sequence ID" value="KAJ7027528.1"/>
    <property type="molecule type" value="Genomic_DNA"/>
</dbReference>
<dbReference type="Pfam" id="PF19086">
    <property type="entry name" value="Terpene_syn_C_2"/>
    <property type="match status" value="1"/>
</dbReference>
<evidence type="ECO:0000256" key="1">
    <source>
        <dbReference type="SAM" id="MobiDB-lite"/>
    </source>
</evidence>
<dbReference type="SUPFAM" id="SSF48576">
    <property type="entry name" value="Terpenoid synthases"/>
    <property type="match status" value="1"/>
</dbReference>
<comment type="caution">
    <text evidence="2">The sequence shown here is derived from an EMBL/GenBank/DDBJ whole genome shotgun (WGS) entry which is preliminary data.</text>
</comment>